<evidence type="ECO:0000259" key="2">
    <source>
        <dbReference type="Pfam" id="PF16220"/>
    </source>
</evidence>
<dbReference type="InterPro" id="IPR012373">
    <property type="entry name" value="Ferrdict_sens_TM"/>
</dbReference>
<dbReference type="OrthoDB" id="1100567at2"/>
<dbReference type="AlphaFoldDB" id="A0A5C0AZM3"/>
<dbReference type="PANTHER" id="PTHR30273:SF2">
    <property type="entry name" value="PROTEIN FECR"/>
    <property type="match status" value="1"/>
</dbReference>
<dbReference type="RefSeq" id="WP_148816193.1">
    <property type="nucleotide sequence ID" value="NZ_CP043046.1"/>
</dbReference>
<dbReference type="Pfam" id="PF16220">
    <property type="entry name" value="DUF4880"/>
    <property type="match status" value="1"/>
</dbReference>
<dbReference type="PANTHER" id="PTHR30273">
    <property type="entry name" value="PERIPLASMIC SIGNAL SENSOR AND SIGMA FACTOR ACTIVATOR FECR-RELATED"/>
    <property type="match status" value="1"/>
</dbReference>
<evidence type="ECO:0000259" key="1">
    <source>
        <dbReference type="Pfam" id="PF04773"/>
    </source>
</evidence>
<accession>A0A5C0AZM3</accession>
<dbReference type="EMBL" id="CP043046">
    <property type="protein sequence ID" value="QEI07146.1"/>
    <property type="molecule type" value="Genomic_DNA"/>
</dbReference>
<evidence type="ECO:0000313" key="4">
    <source>
        <dbReference type="Proteomes" id="UP000325161"/>
    </source>
</evidence>
<dbReference type="PIRSF" id="PIRSF018266">
    <property type="entry name" value="FecR"/>
    <property type="match status" value="1"/>
</dbReference>
<evidence type="ECO:0000313" key="3">
    <source>
        <dbReference type="EMBL" id="QEI07146.1"/>
    </source>
</evidence>
<name>A0A5C0AZM3_9BURK</name>
<feature type="domain" description="FecR N-terminal" evidence="2">
    <location>
        <begin position="11"/>
        <end position="53"/>
    </location>
</feature>
<dbReference type="Proteomes" id="UP000325161">
    <property type="component" value="Chromosome"/>
</dbReference>
<dbReference type="GO" id="GO:0016989">
    <property type="term" value="F:sigma factor antagonist activity"/>
    <property type="evidence" value="ECO:0007669"/>
    <property type="project" value="TreeGrafter"/>
</dbReference>
<protein>
    <submittedName>
        <fullName evidence="3">DUF4880 domain-containing protein</fullName>
    </submittedName>
</protein>
<organism evidence="3 4">
    <name type="scientific">Pigmentiphaga aceris</name>
    <dbReference type="NCBI Taxonomy" id="1940612"/>
    <lineage>
        <taxon>Bacteria</taxon>
        <taxon>Pseudomonadati</taxon>
        <taxon>Pseudomonadota</taxon>
        <taxon>Betaproteobacteria</taxon>
        <taxon>Burkholderiales</taxon>
        <taxon>Alcaligenaceae</taxon>
        <taxon>Pigmentiphaga</taxon>
    </lineage>
</organism>
<sequence>MNADAERVAVREAARWLVQLHGNTCGAAEREALARWRASAEVNERAWQRAERLQAQMAAVPAALAVPALSRASRGRRDLLKSLAGLAVIPAAGWLAWRHVPWQAWTADLRTARGEQRQLRLPDGSWLTLDTASAVDVSFDDSARRVWLRAGAVYLATAPDPRPLSVITVHGEAQALGTRFAVALEQNSTHVSVAEGRVRAQPARGEGRIVAAGQSVRFDALACDAPTVLSEHAIAWTRGVLYADNMRLEDFVAQLSRYRSGVVRCDPRVADLRISGAFQLADTDQVMAMVAAAVPVRVTYRTRYWVEFTPV</sequence>
<reference evidence="3 4" key="1">
    <citation type="submission" date="2019-08" db="EMBL/GenBank/DDBJ databases">
        <title>Amphibian skin-associated Pigmentiphaga: genome sequence and occurrence across geography and hosts.</title>
        <authorList>
            <person name="Bletz M.C."/>
            <person name="Bunk B."/>
            <person name="Sproeer C."/>
            <person name="Biwer P."/>
            <person name="Reiter S."/>
            <person name="Rabemananjara F.C.E."/>
            <person name="Schulz S."/>
            <person name="Overmann J."/>
            <person name="Vences M."/>
        </authorList>
    </citation>
    <scope>NUCLEOTIDE SEQUENCE [LARGE SCALE GENOMIC DNA]</scope>
    <source>
        <strain evidence="3 4">Mada1488</strain>
    </source>
</reference>
<proteinExistence type="predicted"/>
<dbReference type="InterPro" id="IPR006860">
    <property type="entry name" value="FecR"/>
</dbReference>
<dbReference type="Pfam" id="PF04773">
    <property type="entry name" value="FecR"/>
    <property type="match status" value="1"/>
</dbReference>
<feature type="domain" description="FecR protein" evidence="1">
    <location>
        <begin position="108"/>
        <end position="199"/>
    </location>
</feature>
<dbReference type="KEGG" id="pacr:FXN63_15830"/>
<keyword evidence="4" id="KW-1185">Reference proteome</keyword>
<dbReference type="InterPro" id="IPR032623">
    <property type="entry name" value="FecR_N"/>
</dbReference>
<dbReference type="Gene3D" id="2.60.120.1440">
    <property type="match status" value="1"/>
</dbReference>
<gene>
    <name evidence="3" type="ORF">FXN63_15830</name>
</gene>